<dbReference type="InterPro" id="IPR025841">
    <property type="entry name" value="CP_ATPgrasp_2"/>
</dbReference>
<accession>A0A370U941</accession>
<evidence type="ECO:0000313" key="3">
    <source>
        <dbReference type="Proteomes" id="UP000254326"/>
    </source>
</evidence>
<evidence type="ECO:0000259" key="1">
    <source>
        <dbReference type="Pfam" id="PF14403"/>
    </source>
</evidence>
<dbReference type="Proteomes" id="UP000254326">
    <property type="component" value="Unassembled WGS sequence"/>
</dbReference>
<dbReference type="AlphaFoldDB" id="A0A370U941"/>
<dbReference type="SUPFAM" id="SSF56059">
    <property type="entry name" value="Glutathione synthetase ATP-binding domain-like"/>
    <property type="match status" value="1"/>
</dbReference>
<sequence length="484" mass="53990">MDTLTANYQAGIFYDELISQEGNARAPAKQLLKYLDSLPTEELEKRRIAAEATVQEMGVSFTVYTEEGNIDRAWPFDIIPRTIDAKDWEVTAAGLKQRLTALNRFIDDLYHDQNCIKDGIIPEHIIKHSKNFRPECVGVSPAYGVWAHICGTDLVRDEEGKFFVLEDNLRVPSGVSYMLENRAITKRVLPELFENDDILPVGSYTSDLFDTLAALSPRDTEQPEIVVLTPGIYNSAYFEHAFLAQQMGVELVEGSDLFVDSDDCVYMKTIYGPERVDVIYRRIDDLFIDPEVFHKDSVLGVPGLMRAWQAGNVALANAPGAGVADDKVVYAYVPDLIRYYLDEEPILANVKTYLCDDEKDREYVLANLDKLVVKPANESGGYGMLVGPHSTKKDQQLFAQLIKDNPRNYIAQPTLKLSTSPTLIGKGSLEPRHLDLRPFILQSKTTHVTTGGLTRVAMKKGSLVVNSSQGGGSKDTWIVETKGD</sequence>
<dbReference type="InterPro" id="IPR051680">
    <property type="entry name" value="ATP-dep_Glu-Cys_Ligase-2"/>
</dbReference>
<keyword evidence="3" id="KW-1185">Reference proteome</keyword>
<comment type="caution">
    <text evidence="2">The sequence shown here is derived from an EMBL/GenBank/DDBJ whole genome shotgun (WGS) entry which is preliminary data.</text>
</comment>
<dbReference type="EMBL" id="QKRA01000003">
    <property type="protein sequence ID" value="RDL44309.1"/>
    <property type="molecule type" value="Genomic_DNA"/>
</dbReference>
<dbReference type="InterPro" id="IPR016450">
    <property type="entry name" value="UCP005522"/>
</dbReference>
<evidence type="ECO:0000313" key="2">
    <source>
        <dbReference type="EMBL" id="RDL44309.1"/>
    </source>
</evidence>
<dbReference type="PANTHER" id="PTHR34595:SF7">
    <property type="entry name" value="SLL1039 PROTEIN"/>
    <property type="match status" value="1"/>
</dbReference>
<gene>
    <name evidence="2" type="ORF">DN730_07850</name>
</gene>
<reference evidence="2 3" key="1">
    <citation type="submission" date="2018-06" db="EMBL/GenBank/DDBJ databases">
        <title>Marinomonas sp. YLB-05 draft genome sequence.</title>
        <authorList>
            <person name="Yu L."/>
            <person name="Tang X."/>
        </authorList>
    </citation>
    <scope>NUCLEOTIDE SEQUENCE [LARGE SCALE GENOMIC DNA]</scope>
    <source>
        <strain evidence="2 3">YLB-05</strain>
    </source>
</reference>
<dbReference type="PIRSF" id="PIRSF005522">
    <property type="entry name" value="UCP005522"/>
    <property type="match status" value="1"/>
</dbReference>
<feature type="domain" description="Circularly permuted ATP-grasp type 2" evidence="1">
    <location>
        <begin position="80"/>
        <end position="457"/>
    </location>
</feature>
<dbReference type="RefSeq" id="WP_115467572.1">
    <property type="nucleotide sequence ID" value="NZ_QKRA01000003.1"/>
</dbReference>
<dbReference type="PANTHER" id="PTHR34595">
    <property type="entry name" value="BLR5612 PROTEIN"/>
    <property type="match status" value="1"/>
</dbReference>
<dbReference type="Gene3D" id="3.40.50.11290">
    <property type="match status" value="1"/>
</dbReference>
<dbReference type="Pfam" id="PF14403">
    <property type="entry name" value="CP_ATPgrasp_2"/>
    <property type="match status" value="1"/>
</dbReference>
<name>A0A370U941_9GAMM</name>
<proteinExistence type="predicted"/>
<dbReference type="Gene3D" id="3.30.1490.270">
    <property type="match status" value="1"/>
</dbReference>
<protein>
    <submittedName>
        <fullName evidence="2">Circularly permuted type 2 ATP-grasp protein</fullName>
    </submittedName>
</protein>
<organism evidence="2 3">
    <name type="scientific">Marinomonas piezotolerans</name>
    <dbReference type="NCBI Taxonomy" id="2213058"/>
    <lineage>
        <taxon>Bacteria</taxon>
        <taxon>Pseudomonadati</taxon>
        <taxon>Pseudomonadota</taxon>
        <taxon>Gammaproteobacteria</taxon>
        <taxon>Oceanospirillales</taxon>
        <taxon>Oceanospirillaceae</taxon>
        <taxon>Marinomonas</taxon>
    </lineage>
</organism>
<dbReference type="OrthoDB" id="9804079at2"/>